<dbReference type="Proteomes" id="UP001482620">
    <property type="component" value="Unassembled WGS sequence"/>
</dbReference>
<comment type="caution">
    <text evidence="1">The sequence shown here is derived from an EMBL/GenBank/DDBJ whole genome shotgun (WGS) entry which is preliminary data.</text>
</comment>
<dbReference type="EMBL" id="JAHRIQ010112159">
    <property type="protein sequence ID" value="MEQ2257664.1"/>
    <property type="molecule type" value="Genomic_DNA"/>
</dbReference>
<evidence type="ECO:0000313" key="1">
    <source>
        <dbReference type="EMBL" id="MEQ2257664.1"/>
    </source>
</evidence>
<evidence type="ECO:0000313" key="2">
    <source>
        <dbReference type="Proteomes" id="UP001482620"/>
    </source>
</evidence>
<proteinExistence type="predicted"/>
<protein>
    <submittedName>
        <fullName evidence="1">Uncharacterized protein</fullName>
    </submittedName>
</protein>
<gene>
    <name evidence="1" type="ORF">ILYODFUR_037046</name>
</gene>
<keyword evidence="2" id="KW-1185">Reference proteome</keyword>
<reference evidence="1 2" key="1">
    <citation type="submission" date="2021-06" db="EMBL/GenBank/DDBJ databases">
        <authorList>
            <person name="Palmer J.M."/>
        </authorList>
    </citation>
    <scope>NUCLEOTIDE SEQUENCE [LARGE SCALE GENOMIC DNA]</scope>
    <source>
        <strain evidence="2">if_2019</strain>
        <tissue evidence="1">Muscle</tissue>
    </source>
</reference>
<sequence length="152" mass="17291">MANNLSIHIALYYIEPVEIVRNCGCDKSNIIIIISIYTILPKYWVTPLNGERTEQQHLSSHTDHSKCFTLEPHSPNHILKHTQHEVKCLAQGHIWMLQEEAEIKPTIIRLQDDHSFQYATVTKSMDSGVLITSMAAVYTVWSSESLLACTQS</sequence>
<accession>A0ABV0VKN7</accession>
<name>A0ABV0VKN7_9TELE</name>
<organism evidence="1 2">
    <name type="scientific">Ilyodon furcidens</name>
    <name type="common">goldbreast splitfin</name>
    <dbReference type="NCBI Taxonomy" id="33524"/>
    <lineage>
        <taxon>Eukaryota</taxon>
        <taxon>Metazoa</taxon>
        <taxon>Chordata</taxon>
        <taxon>Craniata</taxon>
        <taxon>Vertebrata</taxon>
        <taxon>Euteleostomi</taxon>
        <taxon>Actinopterygii</taxon>
        <taxon>Neopterygii</taxon>
        <taxon>Teleostei</taxon>
        <taxon>Neoteleostei</taxon>
        <taxon>Acanthomorphata</taxon>
        <taxon>Ovalentaria</taxon>
        <taxon>Atherinomorphae</taxon>
        <taxon>Cyprinodontiformes</taxon>
        <taxon>Goodeidae</taxon>
        <taxon>Ilyodon</taxon>
    </lineage>
</organism>